<keyword evidence="1" id="KW-0175">Coiled coil</keyword>
<feature type="coiled-coil region" evidence="1">
    <location>
        <begin position="249"/>
        <end position="280"/>
    </location>
</feature>
<gene>
    <name evidence="3" type="ORF">AVEN_164560_1</name>
</gene>
<dbReference type="EMBL" id="BGPR01000048">
    <property type="protein sequence ID" value="GBL86390.1"/>
    <property type="molecule type" value="Genomic_DNA"/>
</dbReference>
<feature type="compositionally biased region" description="Polar residues" evidence="2">
    <location>
        <begin position="58"/>
        <end position="67"/>
    </location>
</feature>
<dbReference type="GO" id="GO:0005739">
    <property type="term" value="C:mitochondrion"/>
    <property type="evidence" value="ECO:0007669"/>
    <property type="project" value="TreeGrafter"/>
</dbReference>
<feature type="compositionally biased region" description="Basic and acidic residues" evidence="2">
    <location>
        <begin position="539"/>
        <end position="549"/>
    </location>
</feature>
<evidence type="ECO:0000313" key="4">
    <source>
        <dbReference type="Proteomes" id="UP000499080"/>
    </source>
</evidence>
<feature type="compositionally biased region" description="Polar residues" evidence="2">
    <location>
        <begin position="523"/>
        <end position="532"/>
    </location>
</feature>
<dbReference type="Proteomes" id="UP000499080">
    <property type="component" value="Unassembled WGS sequence"/>
</dbReference>
<dbReference type="AlphaFoldDB" id="A0A4Y2B2H2"/>
<proteinExistence type="predicted"/>
<dbReference type="PANTHER" id="PTHR21856">
    <property type="entry name" value="FIBROUS SHEATH-INTERACTING PROTEIN 2"/>
    <property type="match status" value="1"/>
</dbReference>
<comment type="caution">
    <text evidence="3">The sequence shown here is derived from an EMBL/GenBank/DDBJ whole genome shotgun (WGS) entry which is preliminary data.</text>
</comment>
<dbReference type="PANTHER" id="PTHR21856:SF7">
    <property type="entry name" value="FIBROUS SHEATH-INTERACTING PROTEIN 2"/>
    <property type="match status" value="1"/>
</dbReference>
<sequence>MSGQVKDTLADPEELKTSDDENPEKTMSQPSPSDDVLTQYSIQGSETTCEDPAVRASTPKSVQSNGTTDRDRLTPSEWESDEFFSASEWQEQKRQAGKKKSGLSARMEYLARPKKDFLDRVGFERFDGVLPEKSLPSWHLLPLPTKLPVAGYPYEITMTKLSENVYLAPPGEKMDLRDENNLRPPMKVYHSLNDPHLKAHFNKKEIRKHLKKDGYVSKSGKVVCSLEDINEYREYTRRILAERIQQIYRDQQEEQKKEYERRMKKKFDEEEEKLRNTRAQTNLRSYIKNAVSSIQEGSMESQRERDRKVLNKQIRLQAKWKQSAQAKQERYEHVFQQHISEKYEREEKKRLMELELARLDVEHIEELCRKREKERLDRRQKLEDFWLRKAEEQIAWVEKGLELEKKWFEDREAKIAWRKTQAVAPHIKRQTPKAKRSKSEEIDNRIIDEILKEEEAALTLDAILRQLTTVVPKEDDHEEEQVEDSMDKSVTDVPESFVDNDTKKPSSEEFTISVEQDQKTVTEETQPEQNLSIEGDSPEEPKSSEKLKEEEESNEFEDVKNVLESIYQNLSEKGKLDGKLSSSSSVIKKFSPEGKESEQKSSPDESSSEQNAKEKSIEEQPSREVEDFKDKAVMAEPESFIRSDTEESKSDEIKQEDQNSENSDPK</sequence>
<evidence type="ECO:0000256" key="2">
    <source>
        <dbReference type="SAM" id="MobiDB-lite"/>
    </source>
</evidence>
<dbReference type="InterPro" id="IPR038891">
    <property type="entry name" value="FSIP2"/>
</dbReference>
<organism evidence="3 4">
    <name type="scientific">Araneus ventricosus</name>
    <name type="common">Orbweaver spider</name>
    <name type="synonym">Epeira ventricosa</name>
    <dbReference type="NCBI Taxonomy" id="182803"/>
    <lineage>
        <taxon>Eukaryota</taxon>
        <taxon>Metazoa</taxon>
        <taxon>Ecdysozoa</taxon>
        <taxon>Arthropoda</taxon>
        <taxon>Chelicerata</taxon>
        <taxon>Arachnida</taxon>
        <taxon>Araneae</taxon>
        <taxon>Araneomorphae</taxon>
        <taxon>Entelegynae</taxon>
        <taxon>Araneoidea</taxon>
        <taxon>Araneidae</taxon>
        <taxon>Araneus</taxon>
    </lineage>
</organism>
<evidence type="ECO:0000256" key="1">
    <source>
        <dbReference type="SAM" id="Coils"/>
    </source>
</evidence>
<evidence type="ECO:0008006" key="5">
    <source>
        <dbReference type="Google" id="ProtNLM"/>
    </source>
</evidence>
<feature type="region of interest" description="Disordered" evidence="2">
    <location>
        <begin position="471"/>
        <end position="560"/>
    </location>
</feature>
<name>A0A4Y2B2H2_ARAVE</name>
<keyword evidence="4" id="KW-1185">Reference proteome</keyword>
<feature type="compositionally biased region" description="Polar residues" evidence="2">
    <location>
        <begin position="25"/>
        <end position="47"/>
    </location>
</feature>
<reference evidence="3 4" key="1">
    <citation type="journal article" date="2019" name="Sci. Rep.">
        <title>Orb-weaving spider Araneus ventricosus genome elucidates the spidroin gene catalogue.</title>
        <authorList>
            <person name="Kono N."/>
            <person name="Nakamura H."/>
            <person name="Ohtoshi R."/>
            <person name="Moran D.A.P."/>
            <person name="Shinohara A."/>
            <person name="Yoshida Y."/>
            <person name="Fujiwara M."/>
            <person name="Mori M."/>
            <person name="Tomita M."/>
            <person name="Arakawa K."/>
        </authorList>
    </citation>
    <scope>NUCLEOTIDE SEQUENCE [LARGE SCALE GENOMIC DNA]</scope>
</reference>
<feature type="compositionally biased region" description="Low complexity" evidence="2">
    <location>
        <begin position="579"/>
        <end position="589"/>
    </location>
</feature>
<evidence type="ECO:0000313" key="3">
    <source>
        <dbReference type="EMBL" id="GBL86390.1"/>
    </source>
</evidence>
<feature type="compositionally biased region" description="Basic and acidic residues" evidence="2">
    <location>
        <begin position="611"/>
        <end position="666"/>
    </location>
</feature>
<dbReference type="OrthoDB" id="6436726at2759"/>
<accession>A0A4Y2B2H2</accession>
<protein>
    <recommendedName>
        <fullName evidence="5">Fibrous sheath-interacting protein 2</fullName>
    </recommendedName>
</protein>
<feature type="region of interest" description="Disordered" evidence="2">
    <location>
        <begin position="1"/>
        <end position="103"/>
    </location>
</feature>
<feature type="region of interest" description="Disordered" evidence="2">
    <location>
        <begin position="572"/>
        <end position="666"/>
    </location>
</feature>
<feature type="compositionally biased region" description="Basic and acidic residues" evidence="2">
    <location>
        <begin position="590"/>
        <end position="603"/>
    </location>
</feature>